<keyword evidence="4" id="KW-1185">Reference proteome</keyword>
<feature type="transmembrane region" description="Helical" evidence="2">
    <location>
        <begin position="12"/>
        <end position="31"/>
    </location>
</feature>
<dbReference type="Proteomes" id="UP001165090">
    <property type="component" value="Unassembled WGS sequence"/>
</dbReference>
<proteinExistence type="predicted"/>
<comment type="caution">
    <text evidence="3">The sequence shown here is derived from an EMBL/GenBank/DDBJ whole genome shotgun (WGS) entry which is preliminary data.</text>
</comment>
<evidence type="ECO:0000313" key="3">
    <source>
        <dbReference type="EMBL" id="GLI65967.1"/>
    </source>
</evidence>
<name>A0ABQ5S7T0_9CHLO</name>
<protein>
    <submittedName>
        <fullName evidence="3">Uncharacterized protein</fullName>
    </submittedName>
</protein>
<evidence type="ECO:0000256" key="1">
    <source>
        <dbReference type="SAM" id="MobiDB-lite"/>
    </source>
</evidence>
<evidence type="ECO:0000313" key="4">
    <source>
        <dbReference type="Proteomes" id="UP001165090"/>
    </source>
</evidence>
<organism evidence="3 4">
    <name type="scientific">Volvox africanus</name>
    <dbReference type="NCBI Taxonomy" id="51714"/>
    <lineage>
        <taxon>Eukaryota</taxon>
        <taxon>Viridiplantae</taxon>
        <taxon>Chlorophyta</taxon>
        <taxon>core chlorophytes</taxon>
        <taxon>Chlorophyceae</taxon>
        <taxon>CS clade</taxon>
        <taxon>Chlamydomonadales</taxon>
        <taxon>Volvocaceae</taxon>
        <taxon>Volvox</taxon>
    </lineage>
</organism>
<reference evidence="3 4" key="1">
    <citation type="journal article" date="2023" name="IScience">
        <title>Expanded male sex-determining region conserved during the evolution of homothallism in the green alga Volvox.</title>
        <authorList>
            <person name="Yamamoto K."/>
            <person name="Matsuzaki R."/>
            <person name="Mahakham W."/>
            <person name="Heman W."/>
            <person name="Sekimoto H."/>
            <person name="Kawachi M."/>
            <person name="Minakuchi Y."/>
            <person name="Toyoda A."/>
            <person name="Nozaki H."/>
        </authorList>
    </citation>
    <scope>NUCLEOTIDE SEQUENCE [LARGE SCALE GENOMIC DNA]</scope>
    <source>
        <strain evidence="3 4">NIES-4468</strain>
    </source>
</reference>
<feature type="region of interest" description="Disordered" evidence="1">
    <location>
        <begin position="47"/>
        <end position="87"/>
    </location>
</feature>
<accession>A0ABQ5S7T0</accession>
<dbReference type="EMBL" id="BSDZ01000027">
    <property type="protein sequence ID" value="GLI65967.1"/>
    <property type="molecule type" value="Genomic_DNA"/>
</dbReference>
<evidence type="ECO:0000256" key="2">
    <source>
        <dbReference type="SAM" id="Phobius"/>
    </source>
</evidence>
<feature type="compositionally biased region" description="Polar residues" evidence="1">
    <location>
        <begin position="64"/>
        <end position="77"/>
    </location>
</feature>
<keyword evidence="2" id="KW-1133">Transmembrane helix</keyword>
<sequence length="122" mass="13440">MLCMMEVTFWDKAWLVSIGVVSCLVTIFLIATSHRLQHRGHLVLETSEPEAQAPRAAVIPQKAAPQQTEQTGRSSAPQLKDERLPQVKEEEVATPVLQVVKGLKDAGPHRTSRFANQMVAAT</sequence>
<keyword evidence="2" id="KW-0812">Transmembrane</keyword>
<keyword evidence="2" id="KW-0472">Membrane</keyword>
<gene>
    <name evidence="3" type="ORF">VaNZ11_009653</name>
</gene>